<dbReference type="InterPro" id="IPR014942">
    <property type="entry name" value="AbiEii"/>
</dbReference>
<sequence length="205" mass="24261">MHKEILSETQIKILNLISFASKKWFYLVGGTAIALHIGHRESVDFDLFRYEEFDPKEIDNLLRGAGVFWQKKYVSRTENCTGVIADVKCTFFAYPFHIEANESFEKYIKIPDLLTLAAMKAYALGRRAKWKDYVDLYFIIRDYYTIEEIALKTKEIFQWAFNESIFREQLHYFDDIDYSEEVEYIIPSPPNDAEIREFLRKASLS</sequence>
<comment type="caution">
    <text evidence="1">The sequence shown here is derived from an EMBL/GenBank/DDBJ whole genome shotgun (WGS) entry which is preliminary data.</text>
</comment>
<dbReference type="Pfam" id="PF08843">
    <property type="entry name" value="AbiEii"/>
    <property type="match status" value="2"/>
</dbReference>
<evidence type="ECO:0000313" key="1">
    <source>
        <dbReference type="EMBL" id="EKD29699.1"/>
    </source>
</evidence>
<name>K1YWQ7_9BACT</name>
<proteinExistence type="predicted"/>
<protein>
    <recommendedName>
        <fullName evidence="2">Nucleotidyl transferase AbiEii/AbiGii toxin family protein</fullName>
    </recommendedName>
</protein>
<dbReference type="AlphaFoldDB" id="K1YWQ7"/>
<evidence type="ECO:0008006" key="2">
    <source>
        <dbReference type="Google" id="ProtNLM"/>
    </source>
</evidence>
<reference evidence="1" key="1">
    <citation type="journal article" date="2012" name="Science">
        <title>Fermentation, hydrogen, and sulfur metabolism in multiple uncultivated bacterial phyla.</title>
        <authorList>
            <person name="Wrighton K.C."/>
            <person name="Thomas B.C."/>
            <person name="Sharon I."/>
            <person name="Miller C.S."/>
            <person name="Castelle C.J."/>
            <person name="VerBerkmoes N.C."/>
            <person name="Wilkins M.J."/>
            <person name="Hettich R.L."/>
            <person name="Lipton M.S."/>
            <person name="Williams K.H."/>
            <person name="Long P.E."/>
            <person name="Banfield J.F."/>
        </authorList>
    </citation>
    <scope>NUCLEOTIDE SEQUENCE [LARGE SCALE GENOMIC DNA]</scope>
</reference>
<dbReference type="EMBL" id="AMFJ01034314">
    <property type="protein sequence ID" value="EKD29699.1"/>
    <property type="molecule type" value="Genomic_DNA"/>
</dbReference>
<gene>
    <name evidence="1" type="ORF">ACD_78C00314G0004</name>
</gene>
<organism evidence="1">
    <name type="scientific">uncultured bacterium</name>
    <name type="common">gcode 4</name>
    <dbReference type="NCBI Taxonomy" id="1234023"/>
    <lineage>
        <taxon>Bacteria</taxon>
        <taxon>environmental samples</taxon>
    </lineage>
</organism>
<accession>K1YWQ7</accession>